<dbReference type="InterPro" id="IPR009665">
    <property type="entry name" value="YyaC"/>
</dbReference>
<proteinExistence type="predicted"/>
<accession>A0AA47EID1</accession>
<organism evidence="1 2">
    <name type="scientific">Clostridium estertheticum</name>
    <dbReference type="NCBI Taxonomy" id="238834"/>
    <lineage>
        <taxon>Bacteria</taxon>
        <taxon>Bacillati</taxon>
        <taxon>Bacillota</taxon>
        <taxon>Clostridia</taxon>
        <taxon>Eubacteriales</taxon>
        <taxon>Clostridiaceae</taxon>
        <taxon>Clostridium</taxon>
    </lineage>
</organism>
<sequence length="187" mass="20544">MSKAKTHYKDPLAYYTISNFLKDYIDKNTLVVCIGTDRCIGDCLGPLVGTFLKNSSFPLPVYGTIDNPIHALNIDSKLSEINTKHPNCTIIGVDACLGDISNIGEIQARNYPIHPGKGVGKNLPQVGNVSLVGIVDSSDDSELFTNRNIRLSLVMEIANVLSRSLIHSYYLYSLTTDQNNIIPINML</sequence>
<name>A0AA47EID1_9CLOT</name>
<evidence type="ECO:0000313" key="1">
    <source>
        <dbReference type="EMBL" id="WAG59511.1"/>
    </source>
</evidence>
<evidence type="ECO:0000313" key="2">
    <source>
        <dbReference type="Proteomes" id="UP001164733"/>
    </source>
</evidence>
<dbReference type="Proteomes" id="UP001164733">
    <property type="component" value="Chromosome"/>
</dbReference>
<dbReference type="AlphaFoldDB" id="A0AA47EID1"/>
<keyword evidence="1" id="KW-0645">Protease</keyword>
<dbReference type="GO" id="GO:0008233">
    <property type="term" value="F:peptidase activity"/>
    <property type="evidence" value="ECO:0007669"/>
    <property type="project" value="UniProtKB-KW"/>
</dbReference>
<reference evidence="1" key="1">
    <citation type="submission" date="2021-11" db="EMBL/GenBank/DDBJ databases">
        <title>Clostridia strains as spoilage organisms.</title>
        <authorList>
            <person name="Wambui J."/>
            <person name="Stevens M.J.A."/>
            <person name="Stephan R."/>
        </authorList>
    </citation>
    <scope>NUCLEOTIDE SEQUENCE</scope>
    <source>
        <strain evidence="1">CF009</strain>
    </source>
</reference>
<dbReference type="EMBL" id="CP086239">
    <property type="protein sequence ID" value="WAG59511.1"/>
    <property type="molecule type" value="Genomic_DNA"/>
</dbReference>
<dbReference type="GO" id="GO:0006508">
    <property type="term" value="P:proteolysis"/>
    <property type="evidence" value="ECO:0007669"/>
    <property type="project" value="UniProtKB-KW"/>
</dbReference>
<keyword evidence="1" id="KW-0378">Hydrolase</keyword>
<dbReference type="NCBIfam" id="TIGR02841">
    <property type="entry name" value="spore_YyaC"/>
    <property type="match status" value="1"/>
</dbReference>
<dbReference type="Pfam" id="PF06866">
    <property type="entry name" value="DUF1256"/>
    <property type="match status" value="1"/>
</dbReference>
<dbReference type="RefSeq" id="WP_216125296.1">
    <property type="nucleotide sequence ID" value="NZ_CP086239.1"/>
</dbReference>
<protein>
    <submittedName>
        <fullName evidence="1">Spore protease YyaC</fullName>
    </submittedName>
</protein>
<gene>
    <name evidence="1" type="primary">yyaC</name>
    <name evidence="1" type="ORF">LL038_18025</name>
</gene>